<dbReference type="SFLD" id="SFLDS00001">
    <property type="entry name" value="Enolase"/>
    <property type="match status" value="1"/>
</dbReference>
<dbReference type="EMBL" id="BMLW01000009">
    <property type="protein sequence ID" value="GGP13249.1"/>
    <property type="molecule type" value="Genomic_DNA"/>
</dbReference>
<dbReference type="Gene3D" id="3.20.20.120">
    <property type="entry name" value="Enolase-like C-terminal domain"/>
    <property type="match status" value="1"/>
</dbReference>
<evidence type="ECO:0000256" key="3">
    <source>
        <dbReference type="ARBA" id="ARBA00022842"/>
    </source>
</evidence>
<accession>A0ABQ2NXU8</accession>
<keyword evidence="6" id="KW-1185">Reference proteome</keyword>
<dbReference type="SUPFAM" id="SSF51604">
    <property type="entry name" value="Enolase C-terminal domain-like"/>
    <property type="match status" value="1"/>
</dbReference>
<keyword evidence="2" id="KW-0479">Metal-binding</keyword>
<dbReference type="InterPro" id="IPR029017">
    <property type="entry name" value="Enolase-like_N"/>
</dbReference>
<name>A0ABQ2NXU8_9BACI</name>
<dbReference type="SMART" id="SM00922">
    <property type="entry name" value="MR_MLE"/>
    <property type="match status" value="1"/>
</dbReference>
<gene>
    <name evidence="5" type="ORF">GCM10011346_32510</name>
</gene>
<dbReference type="InterPro" id="IPR013342">
    <property type="entry name" value="Mandelate_racemase_C"/>
</dbReference>
<dbReference type="Pfam" id="PF02746">
    <property type="entry name" value="MR_MLE_N"/>
    <property type="match status" value="1"/>
</dbReference>
<dbReference type="Proteomes" id="UP000641206">
    <property type="component" value="Unassembled WGS sequence"/>
</dbReference>
<dbReference type="RefSeq" id="WP_188735383.1">
    <property type="nucleotide sequence ID" value="NZ_BMLW01000009.1"/>
</dbReference>
<evidence type="ECO:0000256" key="1">
    <source>
        <dbReference type="ARBA" id="ARBA00001946"/>
    </source>
</evidence>
<evidence type="ECO:0000256" key="2">
    <source>
        <dbReference type="ARBA" id="ARBA00022723"/>
    </source>
</evidence>
<dbReference type="PANTHER" id="PTHR13794:SF58">
    <property type="entry name" value="MITOCHONDRIAL ENOLASE SUPERFAMILY MEMBER 1"/>
    <property type="match status" value="1"/>
</dbReference>
<evidence type="ECO:0000313" key="5">
    <source>
        <dbReference type="EMBL" id="GGP13249.1"/>
    </source>
</evidence>
<dbReference type="CDD" id="cd03316">
    <property type="entry name" value="MR_like"/>
    <property type="match status" value="1"/>
</dbReference>
<comment type="cofactor">
    <cofactor evidence="1">
        <name>Mg(2+)</name>
        <dbReference type="ChEBI" id="CHEBI:18420"/>
    </cofactor>
</comment>
<dbReference type="GO" id="GO:0016853">
    <property type="term" value="F:isomerase activity"/>
    <property type="evidence" value="ECO:0007669"/>
    <property type="project" value="UniProtKB-KW"/>
</dbReference>
<dbReference type="SFLD" id="SFLDG00179">
    <property type="entry name" value="mandelate_racemase"/>
    <property type="match status" value="1"/>
</dbReference>
<dbReference type="InterPro" id="IPR029065">
    <property type="entry name" value="Enolase_C-like"/>
</dbReference>
<dbReference type="Pfam" id="PF13378">
    <property type="entry name" value="MR_MLE_C"/>
    <property type="match status" value="1"/>
</dbReference>
<comment type="caution">
    <text evidence="5">The sequence shown here is derived from an EMBL/GenBank/DDBJ whole genome shotgun (WGS) entry which is preliminary data.</text>
</comment>
<feature type="domain" description="Mandelate racemase/muconate lactonizing enzyme C-terminal" evidence="4">
    <location>
        <begin position="130"/>
        <end position="237"/>
    </location>
</feature>
<sequence length="371" mass="42089">MKITEIQIKHYLLPLDPPFKAAWDPEPREKFPATLVFVHTDEGFTGIGSGDLMTGFEGHEHLFIGRDPFDVERHAQVLNNIDFHYGRSWPLDIALWDLIGKITAQPVYKLLGGKQDKVLAYASTGELVSKEERARRAEHLAQRGFKAMKIRFHHQDVREDLAVVEEVRKAIGNKMEIMVDANQGWKMPGDTEPTWDLKMAAQVAKELEQLNVYWLEEPLPHDDLENMVRLRNMTSVRVAGGEMNRRFHEFRELSNAGALDVYQPDVALCGGITFGRKIADYVQANGGVYSPHTWTNGIGVAANLHTALGVGNTAYLEFPYDPPAWSVERRDFLQTSDTRLKLDQHGYLHGGNKPGLGFEIDEEVLKQYEIR</sequence>
<dbReference type="SUPFAM" id="SSF54826">
    <property type="entry name" value="Enolase N-terminal domain-like"/>
    <property type="match status" value="1"/>
</dbReference>
<dbReference type="Gene3D" id="3.30.390.10">
    <property type="entry name" value="Enolase-like, N-terminal domain"/>
    <property type="match status" value="1"/>
</dbReference>
<evidence type="ECO:0000313" key="6">
    <source>
        <dbReference type="Proteomes" id="UP000641206"/>
    </source>
</evidence>
<evidence type="ECO:0000259" key="4">
    <source>
        <dbReference type="SMART" id="SM00922"/>
    </source>
</evidence>
<dbReference type="InterPro" id="IPR036849">
    <property type="entry name" value="Enolase-like_C_sf"/>
</dbReference>
<protein>
    <submittedName>
        <fullName evidence="5">Isomerase</fullName>
    </submittedName>
</protein>
<dbReference type="InterPro" id="IPR046945">
    <property type="entry name" value="RHMD-like"/>
</dbReference>
<proteinExistence type="predicted"/>
<keyword evidence="5" id="KW-0413">Isomerase</keyword>
<keyword evidence="3" id="KW-0460">Magnesium</keyword>
<dbReference type="PANTHER" id="PTHR13794">
    <property type="entry name" value="ENOLASE SUPERFAMILY, MANDELATE RACEMASE"/>
    <property type="match status" value="1"/>
</dbReference>
<organism evidence="5 6">
    <name type="scientific">Oceanobacillus neutriphilus</name>
    <dbReference type="NCBI Taxonomy" id="531815"/>
    <lineage>
        <taxon>Bacteria</taxon>
        <taxon>Bacillati</taxon>
        <taxon>Bacillota</taxon>
        <taxon>Bacilli</taxon>
        <taxon>Bacillales</taxon>
        <taxon>Bacillaceae</taxon>
        <taxon>Oceanobacillus</taxon>
    </lineage>
</organism>
<reference evidence="6" key="1">
    <citation type="journal article" date="2019" name="Int. J. Syst. Evol. Microbiol.">
        <title>The Global Catalogue of Microorganisms (GCM) 10K type strain sequencing project: providing services to taxonomists for standard genome sequencing and annotation.</title>
        <authorList>
            <consortium name="The Broad Institute Genomics Platform"/>
            <consortium name="The Broad Institute Genome Sequencing Center for Infectious Disease"/>
            <person name="Wu L."/>
            <person name="Ma J."/>
        </authorList>
    </citation>
    <scope>NUCLEOTIDE SEQUENCE [LARGE SCALE GENOMIC DNA]</scope>
    <source>
        <strain evidence="6">CGMCC 1.7693</strain>
    </source>
</reference>
<dbReference type="InterPro" id="IPR013341">
    <property type="entry name" value="Mandelate_racemase_N_dom"/>
</dbReference>